<proteinExistence type="predicted"/>
<evidence type="ECO:0000259" key="3">
    <source>
        <dbReference type="PROSITE" id="PS50883"/>
    </source>
</evidence>
<protein>
    <submittedName>
        <fullName evidence="4">GGDEF domain-containing response regulator</fullName>
    </submittedName>
</protein>
<dbReference type="Proteomes" id="UP000472676">
    <property type="component" value="Unassembled WGS sequence"/>
</dbReference>
<dbReference type="InterPro" id="IPR001633">
    <property type="entry name" value="EAL_dom"/>
</dbReference>
<dbReference type="InterPro" id="IPR043128">
    <property type="entry name" value="Rev_trsase/Diguanyl_cyclase"/>
</dbReference>
<dbReference type="InterPro" id="IPR029787">
    <property type="entry name" value="Nucleotide_cyclase"/>
</dbReference>
<organism evidence="4 5">
    <name type="scientific">Solimonas terrae</name>
    <dbReference type="NCBI Taxonomy" id="1396819"/>
    <lineage>
        <taxon>Bacteria</taxon>
        <taxon>Pseudomonadati</taxon>
        <taxon>Pseudomonadota</taxon>
        <taxon>Gammaproteobacteria</taxon>
        <taxon>Nevskiales</taxon>
        <taxon>Nevskiaceae</taxon>
        <taxon>Solimonas</taxon>
    </lineage>
</organism>
<dbReference type="PANTHER" id="PTHR33121">
    <property type="entry name" value="CYCLIC DI-GMP PHOSPHODIESTERASE PDEF"/>
    <property type="match status" value="1"/>
</dbReference>
<dbReference type="CDD" id="cd00130">
    <property type="entry name" value="PAS"/>
    <property type="match status" value="1"/>
</dbReference>
<dbReference type="GO" id="GO:0000160">
    <property type="term" value="P:phosphorelay signal transduction system"/>
    <property type="evidence" value="ECO:0007669"/>
    <property type="project" value="InterPro"/>
</dbReference>
<evidence type="ECO:0000313" key="5">
    <source>
        <dbReference type="Proteomes" id="UP000472676"/>
    </source>
</evidence>
<dbReference type="SUPFAM" id="SSF52172">
    <property type="entry name" value="CheY-like"/>
    <property type="match status" value="1"/>
</dbReference>
<dbReference type="PROSITE" id="PS50883">
    <property type="entry name" value="EAL"/>
    <property type="match status" value="1"/>
</dbReference>
<dbReference type="Gene3D" id="3.40.50.2300">
    <property type="match status" value="1"/>
</dbReference>
<dbReference type="InterPro" id="IPR050706">
    <property type="entry name" value="Cyclic-di-GMP_PDE-like"/>
</dbReference>
<dbReference type="InterPro" id="IPR000014">
    <property type="entry name" value="PAS"/>
</dbReference>
<dbReference type="EMBL" id="JAAMOW010000001">
    <property type="protein sequence ID" value="NGY03586.1"/>
    <property type="molecule type" value="Genomic_DNA"/>
</dbReference>
<dbReference type="SUPFAM" id="SSF141868">
    <property type="entry name" value="EAL domain-like"/>
    <property type="match status" value="1"/>
</dbReference>
<evidence type="ECO:0000256" key="1">
    <source>
        <dbReference type="PROSITE-ProRule" id="PRU00169"/>
    </source>
</evidence>
<dbReference type="Gene3D" id="3.30.450.20">
    <property type="entry name" value="PAS domain"/>
    <property type="match status" value="1"/>
</dbReference>
<dbReference type="InterPro" id="IPR001789">
    <property type="entry name" value="Sig_transdc_resp-reg_receiver"/>
</dbReference>
<dbReference type="InterPro" id="IPR035965">
    <property type="entry name" value="PAS-like_dom_sf"/>
</dbReference>
<dbReference type="RefSeq" id="WP_166251115.1">
    <property type="nucleotide sequence ID" value="NZ_JAAMOW010000001.1"/>
</dbReference>
<sequence length="706" mass="77730">MASVAVASQMPNEATLITPAANQAAGHVVLVVADSESITKRIESYLRNAGHPVRTAWVNDIEDVEEALRRGAPDLVLCADNLPAAPLRDVIDLCKRLAKDLPVVLLSPRFVPEDTVSAMAGGARDHVSYDDLRHMRHLELVALREFSVHQHLRELRATQKRLEIFESRHQELISGTNDAVAHIQEGILSDANPAFAHLLGYEDAGPLVGVPLMDLVGSDFVPKVKEQLKLLLRGKTDKRALDCCLVHQDGRPVAISARLTVTEVEGEQLIEMLIRAEAAQAAPASGSAAPSGRLQFFESLGAAIAGASQQKQQRTALLLAVDAYAALEERLGLHDAEQAVLELLKWAQERLQPGDQIFRFSTHELAVLATFKDGGSVQSWGEAIVDEARKQIFSTAGHEAQLSLTVTAYPFSGSEQTSAIVAELSSTARQLSAKGGKQFANLGATAETSLQEREDQRRAEMVRKAIDDNRLKLAYQSIASLEGDSRQHFDVLLRMIDEEGHEQHASEFLRAAEKAGLMCAIDRWVTARALKMQAKRDGAQQASSLFVKLSEDTLKDSENFVAWLQEQLKARPLRPGEIVFEAQERILQNHIRKAKLLTKSLVDLGAQVAIEHFGIGSNSAQMIEHIPAQFVKFHQSFAKDFAIKETQKHMSSLMEVAKQRNIKVIVSHIEDANVMARLWQMGVNFIQGYHVQEPEVVLLSAEVGTR</sequence>
<dbReference type="Gene3D" id="3.20.20.450">
    <property type="entry name" value="EAL domain"/>
    <property type="match status" value="1"/>
</dbReference>
<dbReference type="SUPFAM" id="SSF55073">
    <property type="entry name" value="Nucleotide cyclase"/>
    <property type="match status" value="1"/>
</dbReference>
<dbReference type="CDD" id="cd01948">
    <property type="entry name" value="EAL"/>
    <property type="match status" value="1"/>
</dbReference>
<comment type="caution">
    <text evidence="4">The sequence shown here is derived from an EMBL/GenBank/DDBJ whole genome shotgun (WGS) entry which is preliminary data.</text>
</comment>
<gene>
    <name evidence="4" type="ORF">G7Y85_02300</name>
</gene>
<dbReference type="PANTHER" id="PTHR33121:SF23">
    <property type="entry name" value="CYCLIC DI-GMP PHOSPHODIESTERASE PDEB"/>
    <property type="match status" value="1"/>
</dbReference>
<dbReference type="CDD" id="cd00156">
    <property type="entry name" value="REC"/>
    <property type="match status" value="1"/>
</dbReference>
<evidence type="ECO:0000259" key="2">
    <source>
        <dbReference type="PROSITE" id="PS50110"/>
    </source>
</evidence>
<keyword evidence="5" id="KW-1185">Reference proteome</keyword>
<dbReference type="InterPro" id="IPR035919">
    <property type="entry name" value="EAL_sf"/>
</dbReference>
<accession>A0A6M2BLT2</accession>
<name>A0A6M2BLT2_9GAMM</name>
<dbReference type="Gene3D" id="3.30.70.270">
    <property type="match status" value="1"/>
</dbReference>
<dbReference type="PROSITE" id="PS50110">
    <property type="entry name" value="RESPONSE_REGULATORY"/>
    <property type="match status" value="1"/>
</dbReference>
<dbReference type="SMART" id="SM00052">
    <property type="entry name" value="EAL"/>
    <property type="match status" value="1"/>
</dbReference>
<comment type="caution">
    <text evidence="1">Lacks conserved residue(s) required for the propagation of feature annotation.</text>
</comment>
<feature type="domain" description="EAL" evidence="3">
    <location>
        <begin position="455"/>
        <end position="706"/>
    </location>
</feature>
<dbReference type="AlphaFoldDB" id="A0A6M2BLT2"/>
<feature type="domain" description="Response regulatory" evidence="2">
    <location>
        <begin position="28"/>
        <end position="144"/>
    </location>
</feature>
<dbReference type="SUPFAM" id="SSF55785">
    <property type="entry name" value="PYP-like sensor domain (PAS domain)"/>
    <property type="match status" value="1"/>
</dbReference>
<dbReference type="SMART" id="SM00448">
    <property type="entry name" value="REC"/>
    <property type="match status" value="1"/>
</dbReference>
<reference evidence="4 5" key="1">
    <citation type="journal article" date="2014" name="Int. J. Syst. Evol. Microbiol.">
        <title>Solimonas terrae sp. nov., isolated from soil.</title>
        <authorList>
            <person name="Kim S.J."/>
            <person name="Moon J.Y."/>
            <person name="Weon H.Y."/>
            <person name="Ahn J.H."/>
            <person name="Chen W.M."/>
            <person name="Kwon S.W."/>
        </authorList>
    </citation>
    <scope>NUCLEOTIDE SEQUENCE [LARGE SCALE GENOMIC DNA]</scope>
    <source>
        <strain evidence="4 5">KIS83-12</strain>
    </source>
</reference>
<dbReference type="InterPro" id="IPR011006">
    <property type="entry name" value="CheY-like_superfamily"/>
</dbReference>
<dbReference type="GO" id="GO:0071111">
    <property type="term" value="F:cyclic-guanylate-specific phosphodiesterase activity"/>
    <property type="evidence" value="ECO:0007669"/>
    <property type="project" value="InterPro"/>
</dbReference>
<dbReference type="Pfam" id="PF00563">
    <property type="entry name" value="EAL"/>
    <property type="match status" value="1"/>
</dbReference>
<evidence type="ECO:0000313" key="4">
    <source>
        <dbReference type="EMBL" id="NGY03586.1"/>
    </source>
</evidence>